<accession>E9HT75</accession>
<dbReference type="AlphaFoldDB" id="E9HT75"/>
<proteinExistence type="predicted"/>
<name>E9HT75_DAPPU</name>
<reference evidence="1 2" key="1">
    <citation type="journal article" date="2011" name="Science">
        <title>The ecoresponsive genome of Daphnia pulex.</title>
        <authorList>
            <person name="Colbourne J.K."/>
            <person name="Pfrender M.E."/>
            <person name="Gilbert D."/>
            <person name="Thomas W.K."/>
            <person name="Tucker A."/>
            <person name="Oakley T.H."/>
            <person name="Tokishita S."/>
            <person name="Aerts A."/>
            <person name="Arnold G.J."/>
            <person name="Basu M.K."/>
            <person name="Bauer D.J."/>
            <person name="Caceres C.E."/>
            <person name="Carmel L."/>
            <person name="Casola C."/>
            <person name="Choi J.H."/>
            <person name="Detter J.C."/>
            <person name="Dong Q."/>
            <person name="Dusheyko S."/>
            <person name="Eads B.D."/>
            <person name="Frohlich T."/>
            <person name="Geiler-Samerotte K.A."/>
            <person name="Gerlach D."/>
            <person name="Hatcher P."/>
            <person name="Jogdeo S."/>
            <person name="Krijgsveld J."/>
            <person name="Kriventseva E.V."/>
            <person name="Kultz D."/>
            <person name="Laforsch C."/>
            <person name="Lindquist E."/>
            <person name="Lopez J."/>
            <person name="Manak J.R."/>
            <person name="Muller J."/>
            <person name="Pangilinan J."/>
            <person name="Patwardhan R.P."/>
            <person name="Pitluck S."/>
            <person name="Pritham E.J."/>
            <person name="Rechtsteiner A."/>
            <person name="Rho M."/>
            <person name="Rogozin I.B."/>
            <person name="Sakarya O."/>
            <person name="Salamov A."/>
            <person name="Schaack S."/>
            <person name="Shapiro H."/>
            <person name="Shiga Y."/>
            <person name="Skalitzky C."/>
            <person name="Smith Z."/>
            <person name="Souvorov A."/>
            <person name="Sung W."/>
            <person name="Tang Z."/>
            <person name="Tsuchiya D."/>
            <person name="Tu H."/>
            <person name="Vos H."/>
            <person name="Wang M."/>
            <person name="Wolf Y.I."/>
            <person name="Yamagata H."/>
            <person name="Yamada T."/>
            <person name="Ye Y."/>
            <person name="Shaw J.R."/>
            <person name="Andrews J."/>
            <person name="Crease T.J."/>
            <person name="Tang H."/>
            <person name="Lucas S.M."/>
            <person name="Robertson H.M."/>
            <person name="Bork P."/>
            <person name="Koonin E.V."/>
            <person name="Zdobnov E.M."/>
            <person name="Grigoriev I.V."/>
            <person name="Lynch M."/>
            <person name="Boore J.L."/>
        </authorList>
    </citation>
    <scope>NUCLEOTIDE SEQUENCE [LARGE SCALE GENOMIC DNA]</scope>
</reference>
<sequence>MNVFDHLHLALKATIEKADGALHCQAVNQQITHIAWPSVQLEMCFSYEVLYIPPALCSVLADQNQPLMFRKLAK</sequence>
<evidence type="ECO:0000313" key="2">
    <source>
        <dbReference type="Proteomes" id="UP000000305"/>
    </source>
</evidence>
<dbReference type="KEGG" id="dpx:DAPPUDRAFT_265294"/>
<evidence type="ECO:0000313" key="1">
    <source>
        <dbReference type="EMBL" id="EFX65040.1"/>
    </source>
</evidence>
<keyword evidence="2" id="KW-1185">Reference proteome</keyword>
<dbReference type="EMBL" id="GL732766">
    <property type="protein sequence ID" value="EFX65040.1"/>
    <property type="molecule type" value="Genomic_DNA"/>
</dbReference>
<dbReference type="HOGENOM" id="CLU_2690322_0_0_1"/>
<dbReference type="InParanoid" id="E9HT75"/>
<gene>
    <name evidence="1" type="ORF">DAPPUDRAFT_265294</name>
</gene>
<organism evidence="1 2">
    <name type="scientific">Daphnia pulex</name>
    <name type="common">Water flea</name>
    <dbReference type="NCBI Taxonomy" id="6669"/>
    <lineage>
        <taxon>Eukaryota</taxon>
        <taxon>Metazoa</taxon>
        <taxon>Ecdysozoa</taxon>
        <taxon>Arthropoda</taxon>
        <taxon>Crustacea</taxon>
        <taxon>Branchiopoda</taxon>
        <taxon>Diplostraca</taxon>
        <taxon>Cladocera</taxon>
        <taxon>Anomopoda</taxon>
        <taxon>Daphniidae</taxon>
        <taxon>Daphnia</taxon>
    </lineage>
</organism>
<protein>
    <submittedName>
        <fullName evidence="1">Uncharacterized protein</fullName>
    </submittedName>
</protein>
<dbReference type="Proteomes" id="UP000000305">
    <property type="component" value="Unassembled WGS sequence"/>
</dbReference>